<dbReference type="Gene3D" id="3.40.50.300">
    <property type="entry name" value="P-loop containing nucleotide triphosphate hydrolases"/>
    <property type="match status" value="1"/>
</dbReference>
<sequence>MDPVQVLTAIRHVRATRAQRRPKSPAELARLLDPKFRVTPTIRLLSDLAVRSVTQPDERDAVSTPPRTGKSRMLAIWTSVWALMENPDLEIVIVSYSDELAQVHSREVRKIINEHGDFLGFRLARDKTAVGQWRVEGHEGGVLATGINSGVTGFGADLMIIDDPVKDAAEADSKAHRKRVLNEFQSTLSTRVHPGGSILLVMTRWHEEDLAGALLKQDPKRWRRTNIPAVSDAKIPDALGRPPGVAMISALGYTAADFAATRRMVGERVWFALYCGEPKTPAGSLVKAAWLERWRLPVAPSSPVFTVVAVDPSDSGEGDSCGLVATSMTAGGVVAMIADISAPMTSDAWAVAAVDLAVKVGASQITVEGFSARETYVRVVRAAIGRAVEAGTLGREIRVTSWPPKGRARVGDAVARSAALLQALETGTCRLAGHFPDFETKAVAWQAGQHQPDNLAALVIGHDECVHAAGLEWDIAAPGGEQFGSGTGQAMPGAFGGGGSVVDLGDWMSRKIS</sequence>
<evidence type="ECO:0000313" key="1">
    <source>
        <dbReference type="EMBL" id="ART68192.1"/>
    </source>
</evidence>
<accession>A0A1Y0BZ77</accession>
<dbReference type="InterPro" id="IPR027417">
    <property type="entry name" value="P-loop_NTPase"/>
</dbReference>
<dbReference type="EMBL" id="CP020809">
    <property type="protein sequence ID" value="ART68192.1"/>
    <property type="molecule type" value="Genomic_DNA"/>
</dbReference>
<gene>
    <name evidence="1" type="ORF">BTO20_05980</name>
</gene>
<dbReference type="OrthoDB" id="4519042at2"/>
<protein>
    <submittedName>
        <fullName evidence="1">Uncharacterized protein</fullName>
    </submittedName>
</protein>
<dbReference type="RefSeq" id="WP_087074207.1">
    <property type="nucleotide sequence ID" value="NZ_CP020809.1"/>
</dbReference>
<dbReference type="Proteomes" id="UP000195331">
    <property type="component" value="Chromosome"/>
</dbReference>
<organism evidence="1 2">
    <name type="scientific">Mycobacterium dioxanotrophicus</name>
    <dbReference type="NCBI Taxonomy" id="482462"/>
    <lineage>
        <taxon>Bacteria</taxon>
        <taxon>Bacillati</taxon>
        <taxon>Actinomycetota</taxon>
        <taxon>Actinomycetes</taxon>
        <taxon>Mycobacteriales</taxon>
        <taxon>Mycobacteriaceae</taxon>
        <taxon>Mycobacterium</taxon>
    </lineage>
</organism>
<dbReference type="AlphaFoldDB" id="A0A1Y0BZ77"/>
<proteinExistence type="predicted"/>
<reference evidence="1 2" key="1">
    <citation type="submission" date="2017-04" db="EMBL/GenBank/DDBJ databases">
        <title>Whole Genome Sequence of 1,4-Dioxane Degrading Bacterium Mycobacterium dioxanotrophicus PH-06.</title>
        <authorList>
            <person name="He Y."/>
        </authorList>
    </citation>
    <scope>NUCLEOTIDE SEQUENCE [LARGE SCALE GENOMIC DNA]</scope>
    <source>
        <strain evidence="1 2">PH-06</strain>
    </source>
</reference>
<keyword evidence="2" id="KW-1185">Reference proteome</keyword>
<dbReference type="KEGG" id="mdx:BTO20_05980"/>
<evidence type="ECO:0000313" key="2">
    <source>
        <dbReference type="Proteomes" id="UP000195331"/>
    </source>
</evidence>
<name>A0A1Y0BZ77_9MYCO</name>
<dbReference type="Pfam" id="PF03237">
    <property type="entry name" value="Terminase_6N"/>
    <property type="match status" value="1"/>
</dbReference>